<sequence>MLSSISFRFSLIETSAARDIRSSQYPDRIAARVFMLQGSTAMPSWMKDPLAMGADISLAVYTREARA</sequence>
<organism evidence="1 2">
    <name type="scientific">Clonostachys chloroleuca</name>
    <dbReference type="NCBI Taxonomy" id="1926264"/>
    <lineage>
        <taxon>Eukaryota</taxon>
        <taxon>Fungi</taxon>
        <taxon>Dikarya</taxon>
        <taxon>Ascomycota</taxon>
        <taxon>Pezizomycotina</taxon>
        <taxon>Sordariomycetes</taxon>
        <taxon>Hypocreomycetidae</taxon>
        <taxon>Hypocreales</taxon>
        <taxon>Bionectriaceae</taxon>
        <taxon>Clonostachys</taxon>
    </lineage>
</organism>
<comment type="caution">
    <text evidence="1">The sequence shown here is derived from an EMBL/GenBank/DDBJ whole genome shotgun (WGS) entry which is preliminary data.</text>
</comment>
<dbReference type="EMBL" id="CABFNP030000456">
    <property type="protein sequence ID" value="CAI6017138.1"/>
    <property type="molecule type" value="Genomic_DNA"/>
</dbReference>
<accession>A0AA35PSQ1</accession>
<proteinExistence type="predicted"/>
<evidence type="ECO:0000313" key="1">
    <source>
        <dbReference type="EMBL" id="CAI6017138.1"/>
    </source>
</evidence>
<gene>
    <name evidence="1" type="ORF">CCHLO57077_00015106</name>
</gene>
<protein>
    <submittedName>
        <fullName evidence="1">Uncharacterized protein</fullName>
    </submittedName>
</protein>
<name>A0AA35PSQ1_9HYPO</name>
<dbReference type="Proteomes" id="UP001160390">
    <property type="component" value="Unassembled WGS sequence"/>
</dbReference>
<reference evidence="1" key="1">
    <citation type="submission" date="2023-01" db="EMBL/GenBank/DDBJ databases">
        <authorList>
            <person name="Piombo E."/>
        </authorList>
    </citation>
    <scope>NUCLEOTIDE SEQUENCE</scope>
</reference>
<keyword evidence="2" id="KW-1185">Reference proteome</keyword>
<dbReference type="AlphaFoldDB" id="A0AA35PSQ1"/>
<evidence type="ECO:0000313" key="2">
    <source>
        <dbReference type="Proteomes" id="UP001160390"/>
    </source>
</evidence>